<keyword evidence="2" id="KW-1185">Reference proteome</keyword>
<organism evidence="1 2">
    <name type="scientific">Aequorivita antarctica</name>
    <dbReference type="NCBI Taxonomy" id="153266"/>
    <lineage>
        <taxon>Bacteria</taxon>
        <taxon>Pseudomonadati</taxon>
        <taxon>Bacteroidota</taxon>
        <taxon>Flavobacteriia</taxon>
        <taxon>Flavobacteriales</taxon>
        <taxon>Flavobacteriaceae</taxon>
        <taxon>Aequorivita</taxon>
    </lineage>
</organism>
<protein>
    <submittedName>
        <fullName evidence="1">Uncharacterized protein</fullName>
    </submittedName>
</protein>
<evidence type="ECO:0000313" key="2">
    <source>
        <dbReference type="Proteomes" id="UP000321497"/>
    </source>
</evidence>
<dbReference type="AlphaFoldDB" id="A0A5C6YUW1"/>
<name>A0A5C6YUW1_9FLAO</name>
<sequence>MGTESLEWITVSNSVSSMTFKDSCLTPELKIVTVDLTDSIIYLKDKCEKRNLAIIAAKYEYPDGSLNIRSKISNDTILTISIGEYLGAYEEKYYELLIDSVTTRWTINNRISVQLSKDSTRITKTIKL</sequence>
<accession>A0A5C6YUW1</accession>
<reference evidence="1 2" key="1">
    <citation type="submission" date="2019-08" db="EMBL/GenBank/DDBJ databases">
        <title>Genome of Aequorivita antarctica SW49 (type strain).</title>
        <authorList>
            <person name="Bowman J.P."/>
        </authorList>
    </citation>
    <scope>NUCLEOTIDE SEQUENCE [LARGE SCALE GENOMIC DNA]</scope>
    <source>
        <strain evidence="1 2">SW49</strain>
    </source>
</reference>
<dbReference type="EMBL" id="VORT01000019">
    <property type="protein sequence ID" value="TXD71388.1"/>
    <property type="molecule type" value="Genomic_DNA"/>
</dbReference>
<proteinExistence type="predicted"/>
<gene>
    <name evidence="1" type="ORF">ESU54_16790</name>
</gene>
<comment type="caution">
    <text evidence="1">The sequence shown here is derived from an EMBL/GenBank/DDBJ whole genome shotgun (WGS) entry which is preliminary data.</text>
</comment>
<dbReference type="Proteomes" id="UP000321497">
    <property type="component" value="Unassembled WGS sequence"/>
</dbReference>
<dbReference type="RefSeq" id="WP_111845973.1">
    <property type="nucleotide sequence ID" value="NZ_UEGI01000032.1"/>
</dbReference>
<evidence type="ECO:0000313" key="1">
    <source>
        <dbReference type="EMBL" id="TXD71388.1"/>
    </source>
</evidence>